<evidence type="ECO:0000313" key="2">
    <source>
        <dbReference type="EMBL" id="MBC5664448.1"/>
    </source>
</evidence>
<keyword evidence="1" id="KW-0812">Transmembrane</keyword>
<proteinExistence type="predicted"/>
<reference evidence="2 3" key="1">
    <citation type="submission" date="2020-08" db="EMBL/GenBank/DDBJ databases">
        <title>Genome public.</title>
        <authorList>
            <person name="Liu C."/>
            <person name="Sun Q."/>
        </authorList>
    </citation>
    <scope>NUCLEOTIDE SEQUENCE [LARGE SCALE GENOMIC DNA]</scope>
    <source>
        <strain evidence="2 3">NSJ-36</strain>
    </source>
</reference>
<keyword evidence="3" id="KW-1185">Reference proteome</keyword>
<dbReference type="PANTHER" id="PTHR40078:SF1">
    <property type="entry name" value="INTEGRAL MEMBRANE PROTEIN"/>
    <property type="match status" value="1"/>
</dbReference>
<dbReference type="Proteomes" id="UP000647235">
    <property type="component" value="Unassembled WGS sequence"/>
</dbReference>
<sequence>MKITKRAGMMILGILFIGLCVSFLRLSGFGVDPFSAMNLGISGFIGWSFGTWQLLMNAVILVIVFFQARHCIGAGTIINMIFVGYIADFVCWLAQDVVQIEMSLPLRIIALVLAQLMASMGVALYMVADMGIAPYDSVAIIIEKLTHQKIPFHKARVLSDVVVVIVGIAFAIASGAGIWAVAGIGTVINACFNGPLIQFFKTKLEKM</sequence>
<dbReference type="EMBL" id="JACOOY010000004">
    <property type="protein sequence ID" value="MBC5664448.1"/>
    <property type="molecule type" value="Genomic_DNA"/>
</dbReference>
<feature type="transmembrane region" description="Helical" evidence="1">
    <location>
        <begin position="107"/>
        <end position="127"/>
    </location>
</feature>
<accession>A0ABR7ESX6</accession>
<protein>
    <recommendedName>
        <fullName evidence="4">YitT family protein</fullName>
    </recommendedName>
</protein>
<keyword evidence="1" id="KW-0472">Membrane</keyword>
<feature type="transmembrane region" description="Helical" evidence="1">
    <location>
        <begin position="44"/>
        <end position="65"/>
    </location>
</feature>
<feature type="transmembrane region" description="Helical" evidence="1">
    <location>
        <begin position="157"/>
        <end position="173"/>
    </location>
</feature>
<dbReference type="Pfam" id="PF19700">
    <property type="entry name" value="DUF6198"/>
    <property type="match status" value="1"/>
</dbReference>
<organism evidence="2 3">
    <name type="scientific">Dorea hominis</name>
    <dbReference type="NCBI Taxonomy" id="2763040"/>
    <lineage>
        <taxon>Bacteria</taxon>
        <taxon>Bacillati</taxon>
        <taxon>Bacillota</taxon>
        <taxon>Clostridia</taxon>
        <taxon>Lachnospirales</taxon>
        <taxon>Lachnospiraceae</taxon>
        <taxon>Dorea</taxon>
    </lineage>
</organism>
<dbReference type="PANTHER" id="PTHR40078">
    <property type="entry name" value="INTEGRAL MEMBRANE PROTEIN-RELATED"/>
    <property type="match status" value="1"/>
</dbReference>
<name>A0ABR7ESX6_9FIRM</name>
<feature type="transmembrane region" description="Helical" evidence="1">
    <location>
        <begin position="77"/>
        <end position="95"/>
    </location>
</feature>
<evidence type="ECO:0000313" key="3">
    <source>
        <dbReference type="Proteomes" id="UP000647235"/>
    </source>
</evidence>
<dbReference type="InterPro" id="IPR038750">
    <property type="entry name" value="YczE/YyaS-like"/>
</dbReference>
<comment type="caution">
    <text evidence="2">The sequence shown here is derived from an EMBL/GenBank/DDBJ whole genome shotgun (WGS) entry which is preliminary data.</text>
</comment>
<dbReference type="RefSeq" id="WP_186855466.1">
    <property type="nucleotide sequence ID" value="NZ_JACOOY010000004.1"/>
</dbReference>
<evidence type="ECO:0000256" key="1">
    <source>
        <dbReference type="SAM" id="Phobius"/>
    </source>
</evidence>
<evidence type="ECO:0008006" key="4">
    <source>
        <dbReference type="Google" id="ProtNLM"/>
    </source>
</evidence>
<gene>
    <name evidence="2" type="ORF">H8S07_03995</name>
</gene>
<keyword evidence="1" id="KW-1133">Transmembrane helix</keyword>